<evidence type="ECO:0000313" key="3">
    <source>
        <dbReference type="EMBL" id="EFE42806.1"/>
    </source>
</evidence>
<evidence type="ECO:0000313" key="4">
    <source>
        <dbReference type="Proteomes" id="UP000008383"/>
    </source>
</evidence>
<keyword evidence="2" id="KW-0472">Membrane</keyword>
<dbReference type="RefSeq" id="XP_003023424.1">
    <property type="nucleotide sequence ID" value="XM_003023378.1"/>
</dbReference>
<comment type="caution">
    <text evidence="3">The sequence shown here is derived from an EMBL/GenBank/DDBJ whole genome shotgun (WGS) entry which is preliminary data.</text>
</comment>
<dbReference type="AlphaFoldDB" id="D4D5R6"/>
<protein>
    <submittedName>
        <fullName evidence="3">Uncharacterized protein</fullName>
    </submittedName>
</protein>
<sequence length="161" mass="17918">PNSKRQVWLSSSEKQSHGGQTGSPLRRICQLYLHCCAVAAAAAAANDDDDDDDDVVVEAEWMSFGHLRPSWEEKAAALRVLLMTKQSNQSLYYADSAQAKSGADQPTSNALTAFGNPLLAFFFFFEFLFFDTFFIRSNVFPSRTPTHDGHCDRVACDILRT</sequence>
<dbReference type="HOGENOM" id="CLU_1647844_0_0_1"/>
<evidence type="ECO:0000256" key="1">
    <source>
        <dbReference type="SAM" id="MobiDB-lite"/>
    </source>
</evidence>
<reference evidence="4" key="1">
    <citation type="journal article" date="2011" name="Genome Biol.">
        <title>Comparative and functional genomics provide insights into the pathogenicity of dermatophytic fungi.</title>
        <authorList>
            <person name="Burmester A."/>
            <person name="Shelest E."/>
            <person name="Gloeckner G."/>
            <person name="Heddergott C."/>
            <person name="Schindler S."/>
            <person name="Staib P."/>
            <person name="Heidel A."/>
            <person name="Felder M."/>
            <person name="Petzold A."/>
            <person name="Szafranski K."/>
            <person name="Feuermann M."/>
            <person name="Pedruzzi I."/>
            <person name="Priebe S."/>
            <person name="Groth M."/>
            <person name="Winkler R."/>
            <person name="Li W."/>
            <person name="Kniemeyer O."/>
            <person name="Schroeckh V."/>
            <person name="Hertweck C."/>
            <person name="Hube B."/>
            <person name="White T.C."/>
            <person name="Platzer M."/>
            <person name="Guthke R."/>
            <person name="Heitman J."/>
            <person name="Woestemeyer J."/>
            <person name="Zipfel P.F."/>
            <person name="Monod M."/>
            <person name="Brakhage A.A."/>
        </authorList>
    </citation>
    <scope>NUCLEOTIDE SEQUENCE [LARGE SCALE GENOMIC DNA]</scope>
    <source>
        <strain evidence="4">HKI 0517</strain>
    </source>
</reference>
<dbReference type="KEGG" id="tve:TRV_02439"/>
<feature type="transmembrane region" description="Helical" evidence="2">
    <location>
        <begin position="118"/>
        <end position="135"/>
    </location>
</feature>
<dbReference type="GeneID" id="9583445"/>
<dbReference type="Proteomes" id="UP000008383">
    <property type="component" value="Unassembled WGS sequence"/>
</dbReference>
<keyword evidence="4" id="KW-1185">Reference proteome</keyword>
<name>D4D5R6_TRIVH</name>
<keyword evidence="2" id="KW-1133">Transmembrane helix</keyword>
<feature type="region of interest" description="Disordered" evidence="1">
    <location>
        <begin position="1"/>
        <end position="22"/>
    </location>
</feature>
<dbReference type="EMBL" id="ACYE01000128">
    <property type="protein sequence ID" value="EFE42806.1"/>
    <property type="molecule type" value="Genomic_DNA"/>
</dbReference>
<feature type="non-terminal residue" evidence="3">
    <location>
        <position position="1"/>
    </location>
</feature>
<feature type="compositionally biased region" description="Polar residues" evidence="1">
    <location>
        <begin position="1"/>
        <end position="13"/>
    </location>
</feature>
<accession>D4D5R6</accession>
<keyword evidence="2" id="KW-0812">Transmembrane</keyword>
<gene>
    <name evidence="3" type="ORF">TRV_02439</name>
</gene>
<proteinExistence type="predicted"/>
<organism evidence="3 4">
    <name type="scientific">Trichophyton verrucosum (strain HKI 0517)</name>
    <dbReference type="NCBI Taxonomy" id="663202"/>
    <lineage>
        <taxon>Eukaryota</taxon>
        <taxon>Fungi</taxon>
        <taxon>Dikarya</taxon>
        <taxon>Ascomycota</taxon>
        <taxon>Pezizomycotina</taxon>
        <taxon>Eurotiomycetes</taxon>
        <taxon>Eurotiomycetidae</taxon>
        <taxon>Onygenales</taxon>
        <taxon>Arthrodermataceae</taxon>
        <taxon>Trichophyton</taxon>
    </lineage>
</organism>
<evidence type="ECO:0000256" key="2">
    <source>
        <dbReference type="SAM" id="Phobius"/>
    </source>
</evidence>